<dbReference type="GeneID" id="87755774"/>
<sequence length="248" mass="26038">MENTAVKTALVTGASRGIGAAIAKKLAARGFMVIINYGHSSAAAEEVKNQIEQAGGQAVLMQGDVSSGDDVDRMFKDIKKTWGKLDVLVNNAGINRDTLLVRMKEDQWDAVLSTDLKSVFFTTKAAASLMMRQRSGSIINIASVVGITGNAGQANYAAAKAGVIGFTKSAAKELAARGIRVNAIAPGFIETDMTDAIPEKIREGMLETIPLRRGGKAEDVANAVAFLASDDAGYITGQVLKVDGGMVM</sequence>
<comment type="similarity">
    <text evidence="3 13">Belongs to the short-chain dehydrogenases/reductases (SDR) family.</text>
</comment>
<dbReference type="EC" id="1.1.1.100" evidence="13"/>
<dbReference type="EMBL" id="FMXA01000008">
    <property type="protein sequence ID" value="SDA47153.1"/>
    <property type="molecule type" value="Genomic_DNA"/>
</dbReference>
<evidence type="ECO:0000256" key="9">
    <source>
        <dbReference type="ARBA" id="ARBA00023160"/>
    </source>
</evidence>
<dbReference type="Gene3D" id="3.40.50.720">
    <property type="entry name" value="NAD(P)-binding Rossmann-like Domain"/>
    <property type="match status" value="1"/>
</dbReference>
<proteinExistence type="inferred from homology"/>
<dbReference type="InterPro" id="IPR002347">
    <property type="entry name" value="SDR_fam"/>
</dbReference>
<dbReference type="GO" id="GO:0051287">
    <property type="term" value="F:NAD binding"/>
    <property type="evidence" value="ECO:0007669"/>
    <property type="project" value="UniProtKB-UniRule"/>
</dbReference>
<dbReference type="RefSeq" id="WP_091363988.1">
    <property type="nucleotide sequence ID" value="NZ_FMXA01000008.1"/>
</dbReference>
<dbReference type="SUPFAM" id="SSF51735">
    <property type="entry name" value="NAD(P)-binding Rossmann-fold domains"/>
    <property type="match status" value="1"/>
</dbReference>
<keyword evidence="9 13" id="KW-0275">Fatty acid biosynthesis</keyword>
<keyword evidence="16" id="KW-1185">Reference proteome</keyword>
<dbReference type="NCBIfam" id="NF009466">
    <property type="entry name" value="PRK12826.1-2"/>
    <property type="match status" value="1"/>
</dbReference>
<dbReference type="PANTHER" id="PTHR42879">
    <property type="entry name" value="3-OXOACYL-(ACYL-CARRIER-PROTEIN) REDUCTASE"/>
    <property type="match status" value="1"/>
</dbReference>
<evidence type="ECO:0000256" key="8">
    <source>
        <dbReference type="ARBA" id="ARBA00023098"/>
    </source>
</evidence>
<evidence type="ECO:0000256" key="2">
    <source>
        <dbReference type="ARBA" id="ARBA00005194"/>
    </source>
</evidence>
<keyword evidence="5 13" id="KW-0276">Fatty acid metabolism</keyword>
<dbReference type="NCBIfam" id="NF005559">
    <property type="entry name" value="PRK07231.1"/>
    <property type="match status" value="1"/>
</dbReference>
<accession>A0A1G5VMP3</accession>
<dbReference type="SMART" id="SM00822">
    <property type="entry name" value="PKS_KR"/>
    <property type="match status" value="1"/>
</dbReference>
<dbReference type="FunFam" id="3.40.50.720:FF:000037">
    <property type="entry name" value="3-oxoacyl-[acyl-carrier-protein] reductase FabG"/>
    <property type="match status" value="1"/>
</dbReference>
<feature type="active site" description="Proton acceptor" evidence="11">
    <location>
        <position position="156"/>
    </location>
</feature>
<evidence type="ECO:0000313" key="15">
    <source>
        <dbReference type="EMBL" id="SDA47153.1"/>
    </source>
</evidence>
<evidence type="ECO:0000256" key="5">
    <source>
        <dbReference type="ARBA" id="ARBA00022832"/>
    </source>
</evidence>
<dbReference type="STRING" id="209880.SAMN02910343_00741"/>
<dbReference type="GO" id="GO:0004316">
    <property type="term" value="F:3-oxoacyl-[acyl-carrier-protein] reductase (NADPH) activity"/>
    <property type="evidence" value="ECO:0007669"/>
    <property type="project" value="UniProtKB-UniRule"/>
</dbReference>
<comment type="function">
    <text evidence="1 13">Catalyzes the NADPH-dependent reduction of beta-ketoacyl-ACP substrates to beta-hydroxyacyl-ACP products, the first reductive step in the elongation cycle of fatty acid biosynthesis.</text>
</comment>
<dbReference type="PRINTS" id="PR00081">
    <property type="entry name" value="GDHRDH"/>
</dbReference>
<dbReference type="PANTHER" id="PTHR42879:SF2">
    <property type="entry name" value="3-OXOACYL-[ACYL-CARRIER-PROTEIN] REDUCTASE FABG"/>
    <property type="match status" value="1"/>
</dbReference>
<comment type="subunit">
    <text evidence="13">Homotetramer.</text>
</comment>
<dbReference type="PRINTS" id="PR00080">
    <property type="entry name" value="SDRFAMILY"/>
</dbReference>
<evidence type="ECO:0000256" key="4">
    <source>
        <dbReference type="ARBA" id="ARBA00022516"/>
    </source>
</evidence>
<evidence type="ECO:0000256" key="13">
    <source>
        <dbReference type="RuleBase" id="RU366074"/>
    </source>
</evidence>
<evidence type="ECO:0000256" key="12">
    <source>
        <dbReference type="PIRSR" id="PIRSR611284-2"/>
    </source>
</evidence>
<feature type="binding site" evidence="12">
    <location>
        <begin position="13"/>
        <end position="16"/>
    </location>
    <ligand>
        <name>NADP(+)</name>
        <dbReference type="ChEBI" id="CHEBI:58349"/>
    </ligand>
</feature>
<evidence type="ECO:0000256" key="7">
    <source>
        <dbReference type="ARBA" id="ARBA00023002"/>
    </source>
</evidence>
<dbReference type="InterPro" id="IPR036291">
    <property type="entry name" value="NAD(P)-bd_dom_sf"/>
</dbReference>
<feature type="binding site" evidence="12">
    <location>
        <position position="189"/>
    </location>
    <ligand>
        <name>NADP(+)</name>
        <dbReference type="ChEBI" id="CHEBI:58349"/>
    </ligand>
</feature>
<dbReference type="GO" id="GO:0006633">
    <property type="term" value="P:fatty acid biosynthetic process"/>
    <property type="evidence" value="ECO:0007669"/>
    <property type="project" value="UniProtKB-UniPathway"/>
</dbReference>
<dbReference type="OrthoDB" id="9803333at2"/>
<dbReference type="InterPro" id="IPR050259">
    <property type="entry name" value="SDR"/>
</dbReference>
<dbReference type="PROSITE" id="PS00061">
    <property type="entry name" value="ADH_SHORT"/>
    <property type="match status" value="1"/>
</dbReference>
<dbReference type="CDD" id="cd05333">
    <property type="entry name" value="BKR_SDR_c"/>
    <property type="match status" value="1"/>
</dbReference>
<evidence type="ECO:0000313" key="16">
    <source>
        <dbReference type="Proteomes" id="UP000199689"/>
    </source>
</evidence>
<evidence type="ECO:0000256" key="11">
    <source>
        <dbReference type="PIRSR" id="PIRSR611284-1"/>
    </source>
</evidence>
<feature type="domain" description="Ketoreductase" evidence="14">
    <location>
        <begin position="7"/>
        <end position="187"/>
    </location>
</feature>
<keyword evidence="8 13" id="KW-0443">Lipid metabolism</keyword>
<dbReference type="AlphaFoldDB" id="A0A1G5VMP3"/>
<comment type="catalytic activity">
    <reaction evidence="10 13">
        <text>a (3R)-hydroxyacyl-[ACP] + NADP(+) = a 3-oxoacyl-[ACP] + NADPH + H(+)</text>
        <dbReference type="Rhea" id="RHEA:17397"/>
        <dbReference type="Rhea" id="RHEA-COMP:9916"/>
        <dbReference type="Rhea" id="RHEA-COMP:9945"/>
        <dbReference type="ChEBI" id="CHEBI:15378"/>
        <dbReference type="ChEBI" id="CHEBI:57783"/>
        <dbReference type="ChEBI" id="CHEBI:58349"/>
        <dbReference type="ChEBI" id="CHEBI:78776"/>
        <dbReference type="ChEBI" id="CHEBI:78827"/>
        <dbReference type="EC" id="1.1.1.100"/>
    </reaction>
</comment>
<feature type="binding site" evidence="12">
    <location>
        <begin position="156"/>
        <end position="160"/>
    </location>
    <ligand>
        <name>NADP(+)</name>
        <dbReference type="ChEBI" id="CHEBI:58349"/>
    </ligand>
</feature>
<dbReference type="InterPro" id="IPR020904">
    <property type="entry name" value="Sc_DH/Rdtase_CS"/>
</dbReference>
<evidence type="ECO:0000256" key="10">
    <source>
        <dbReference type="ARBA" id="ARBA00048508"/>
    </source>
</evidence>
<evidence type="ECO:0000256" key="6">
    <source>
        <dbReference type="ARBA" id="ARBA00022857"/>
    </source>
</evidence>
<dbReference type="Pfam" id="PF13561">
    <property type="entry name" value="adh_short_C2"/>
    <property type="match status" value="1"/>
</dbReference>
<dbReference type="InterPro" id="IPR057326">
    <property type="entry name" value="KR_dom"/>
</dbReference>
<evidence type="ECO:0000259" key="14">
    <source>
        <dbReference type="SMART" id="SM00822"/>
    </source>
</evidence>
<evidence type="ECO:0000256" key="1">
    <source>
        <dbReference type="ARBA" id="ARBA00002607"/>
    </source>
</evidence>
<comment type="pathway">
    <text evidence="2 13">Lipid metabolism; fatty acid biosynthesis.</text>
</comment>
<keyword evidence="6 12" id="KW-0521">NADP</keyword>
<keyword evidence="7 13" id="KW-0560">Oxidoreductase</keyword>
<dbReference type="NCBIfam" id="TIGR01830">
    <property type="entry name" value="3oxo_ACP_reduc"/>
    <property type="match status" value="1"/>
</dbReference>
<name>A0A1G5VMP3_9FIRM</name>
<dbReference type="UniPathway" id="UPA00094"/>
<dbReference type="InterPro" id="IPR011284">
    <property type="entry name" value="3oxo_ACP_reduc"/>
</dbReference>
<dbReference type="NCBIfam" id="NF004199">
    <property type="entry name" value="PRK05653.1-4"/>
    <property type="match status" value="1"/>
</dbReference>
<protein>
    <recommendedName>
        <fullName evidence="13">3-oxoacyl-[acyl-carrier-protein] reductase</fullName>
        <ecNumber evidence="13">1.1.1.100</ecNumber>
    </recommendedName>
</protein>
<dbReference type="Proteomes" id="UP000199689">
    <property type="component" value="Unassembled WGS sequence"/>
</dbReference>
<organism evidence="15 16">
    <name type="scientific">Allisonella histaminiformans</name>
    <dbReference type="NCBI Taxonomy" id="209880"/>
    <lineage>
        <taxon>Bacteria</taxon>
        <taxon>Bacillati</taxon>
        <taxon>Bacillota</taxon>
        <taxon>Negativicutes</taxon>
        <taxon>Veillonellales</taxon>
        <taxon>Veillonellaceae</taxon>
        <taxon>Allisonella</taxon>
    </lineage>
</organism>
<keyword evidence="4 13" id="KW-0444">Lipid biosynthesis</keyword>
<gene>
    <name evidence="15" type="ORF">SAMN02910343_00741</name>
</gene>
<evidence type="ECO:0000256" key="3">
    <source>
        <dbReference type="ARBA" id="ARBA00006484"/>
    </source>
</evidence>
<feature type="binding site" evidence="12">
    <location>
        <position position="91"/>
    </location>
    <ligand>
        <name>NADP(+)</name>
        <dbReference type="ChEBI" id="CHEBI:58349"/>
    </ligand>
</feature>
<reference evidence="15 16" key="1">
    <citation type="submission" date="2016-10" db="EMBL/GenBank/DDBJ databases">
        <authorList>
            <person name="de Groot N.N."/>
        </authorList>
    </citation>
    <scope>NUCLEOTIDE SEQUENCE [LARGE SCALE GENOMIC DNA]</scope>
    <source>
        <strain evidence="15 16">DSM 15230</strain>
    </source>
</reference>